<dbReference type="EMBL" id="JAAAJB010002229">
    <property type="protein sequence ID" value="KAG0245972.1"/>
    <property type="molecule type" value="Genomic_DNA"/>
</dbReference>
<dbReference type="OrthoDB" id="2436842at2759"/>
<dbReference type="AlphaFoldDB" id="A0A9P6TUJ4"/>
<feature type="non-terminal residue" evidence="1">
    <location>
        <position position="1"/>
    </location>
</feature>
<gene>
    <name evidence="1" type="ORF">DFQ27_003086</name>
</gene>
<name>A0A9P6TUJ4_9FUNG</name>
<reference evidence="1" key="1">
    <citation type="journal article" date="2020" name="Fungal Divers.">
        <title>Resolving the Mortierellaceae phylogeny through synthesis of multi-gene phylogenetics and phylogenomics.</title>
        <authorList>
            <person name="Vandepol N."/>
            <person name="Liber J."/>
            <person name="Desiro A."/>
            <person name="Na H."/>
            <person name="Kennedy M."/>
            <person name="Barry K."/>
            <person name="Grigoriev I.V."/>
            <person name="Miller A.N."/>
            <person name="O'Donnell K."/>
            <person name="Stajich J.E."/>
            <person name="Bonito G."/>
        </authorList>
    </citation>
    <scope>NUCLEOTIDE SEQUENCE</scope>
    <source>
        <strain evidence="1">BC1065</strain>
    </source>
</reference>
<evidence type="ECO:0000313" key="1">
    <source>
        <dbReference type="EMBL" id="KAG0245972.1"/>
    </source>
</evidence>
<comment type="caution">
    <text evidence="1">The sequence shown here is derived from an EMBL/GenBank/DDBJ whole genome shotgun (WGS) entry which is preliminary data.</text>
</comment>
<keyword evidence="2" id="KW-1185">Reference proteome</keyword>
<dbReference type="Proteomes" id="UP000807716">
    <property type="component" value="Unassembled WGS sequence"/>
</dbReference>
<feature type="non-terminal residue" evidence="1">
    <location>
        <position position="158"/>
    </location>
</feature>
<evidence type="ECO:0000313" key="2">
    <source>
        <dbReference type="Proteomes" id="UP000807716"/>
    </source>
</evidence>
<organism evidence="1 2">
    <name type="scientific">Actinomortierella ambigua</name>
    <dbReference type="NCBI Taxonomy" id="1343610"/>
    <lineage>
        <taxon>Eukaryota</taxon>
        <taxon>Fungi</taxon>
        <taxon>Fungi incertae sedis</taxon>
        <taxon>Mucoromycota</taxon>
        <taxon>Mortierellomycotina</taxon>
        <taxon>Mortierellomycetes</taxon>
        <taxon>Mortierellales</taxon>
        <taxon>Mortierellaceae</taxon>
        <taxon>Actinomortierella</taxon>
    </lineage>
</organism>
<sequence>RSHVIAPDQRRLLPSIATAIADEESRDRLLGEDNEKVDIGAIDLGKAFMVGFACRRHDRKDFVYTIKANTKAVYQPLNKARGEAESVKQKATITQKNGPEVSLEDFELSLVSLAANPIRRILQEHHTDLKDAYTEYSAFHNKHGRHQKRQAQAQRARR</sequence>
<protein>
    <submittedName>
        <fullName evidence="1">Uncharacterized protein</fullName>
    </submittedName>
</protein>
<proteinExistence type="predicted"/>
<accession>A0A9P6TUJ4</accession>